<evidence type="ECO:0000313" key="2">
    <source>
        <dbReference type="EMBL" id="EBX7088562.1"/>
    </source>
</evidence>
<reference evidence="1" key="2">
    <citation type="submission" date="2018-06" db="EMBL/GenBank/DDBJ databases">
        <authorList>
            <person name="Ashton P.M."/>
            <person name="Dallman T."/>
            <person name="Nair S."/>
            <person name="De Pinna E."/>
            <person name="Peters T."/>
            <person name="Grant K."/>
        </authorList>
    </citation>
    <scope>NUCLEOTIDE SEQUENCE</scope>
    <source>
        <strain evidence="1">161071</strain>
        <strain evidence="2">307234</strain>
    </source>
</reference>
<sequence>MATRIDATQSEFTRGVLAALNEAKTIALAHATLAGVLAGPDVANTLLISFNAILDPLIEKHSPAVQQVSPVAPYAPHDTSVFAVVEKVISITRRERGSVRVDVIAMDVMTGDSFPHSRTFRSFKNARKFRPGTAFTFKTSPVGDFDGGVPF</sequence>
<reference evidence="3" key="3">
    <citation type="submission" date="2018-07" db="EMBL/GenBank/DDBJ databases">
        <authorList>
            <consortium name="NCBI Pathogen Detection Project"/>
        </authorList>
    </citation>
    <scope>NUCLEOTIDE SEQUENCE</scope>
    <source>
        <strain evidence="3">Salmonella enterica</strain>
    </source>
</reference>
<protein>
    <submittedName>
        <fullName evidence="1">Uncharacterized protein</fullName>
    </submittedName>
</protein>
<dbReference type="EMBL" id="AAHMAG010000007">
    <property type="protein sequence ID" value="EBX7088562.1"/>
    <property type="molecule type" value="Genomic_DNA"/>
</dbReference>
<reference evidence="3" key="1">
    <citation type="journal article" date="2018" name="Genome Biol.">
        <title>SKESA: strategic k-mer extension for scrupulous assemblies.</title>
        <authorList>
            <person name="Souvorov A."/>
            <person name="Agarwala R."/>
            <person name="Lipman D.J."/>
        </authorList>
    </citation>
    <scope>NUCLEOTIDE SEQUENCE</scope>
    <source>
        <strain evidence="3">Salmonella enterica</strain>
    </source>
</reference>
<accession>A0A5I0FRR4</accession>
<organism evidence="1">
    <name type="scientific">Salmonella enterica subsp. enterica serovar Napoli</name>
    <dbReference type="NCBI Taxonomy" id="1151001"/>
    <lineage>
        <taxon>Bacteria</taxon>
        <taxon>Pseudomonadati</taxon>
        <taxon>Pseudomonadota</taxon>
        <taxon>Gammaproteobacteria</taxon>
        <taxon>Enterobacterales</taxon>
        <taxon>Enterobacteriaceae</taxon>
        <taxon>Salmonella</taxon>
    </lineage>
</organism>
<comment type="caution">
    <text evidence="1">The sequence shown here is derived from an EMBL/GenBank/DDBJ whole genome shotgun (WGS) entry which is preliminary data.</text>
</comment>
<evidence type="ECO:0000313" key="4">
    <source>
        <dbReference type="EMBL" id="HAF7185535.1"/>
    </source>
</evidence>
<name>A0A5I0FRR4_SALET</name>
<dbReference type="AlphaFoldDB" id="A0A5I0FRR4"/>
<dbReference type="EMBL" id="AAHCRV010000008">
    <property type="protein sequence ID" value="EBU6389519.1"/>
    <property type="molecule type" value="Genomic_DNA"/>
</dbReference>
<dbReference type="EMBL" id="DAAWBK010000105">
    <property type="protein sequence ID" value="HAF7185535.1"/>
    <property type="molecule type" value="Genomic_DNA"/>
</dbReference>
<dbReference type="EMBL" id="DAAMKA010000051">
    <property type="protein sequence ID" value="HAC6989944.1"/>
    <property type="molecule type" value="Genomic_DNA"/>
</dbReference>
<proteinExistence type="predicted"/>
<evidence type="ECO:0000313" key="1">
    <source>
        <dbReference type="EMBL" id="EBU6389519.1"/>
    </source>
</evidence>
<evidence type="ECO:0000313" key="3">
    <source>
        <dbReference type="EMBL" id="HAC6989944.1"/>
    </source>
</evidence>
<gene>
    <name evidence="1" type="ORF">DRA33_05120</name>
    <name evidence="2" type="ORF">DS367_04540</name>
    <name evidence="3" type="ORF">G0E06_17465</name>
    <name evidence="4" type="ORF">G9X08_003032</name>
</gene>